<evidence type="ECO:0000256" key="12">
    <source>
        <dbReference type="SAM" id="Phobius"/>
    </source>
</evidence>
<dbReference type="PROSITE" id="PS50929">
    <property type="entry name" value="ABC_TM1F"/>
    <property type="match status" value="2"/>
</dbReference>
<dbReference type="InterPro" id="IPR017871">
    <property type="entry name" value="ABC_transporter-like_CS"/>
</dbReference>
<evidence type="ECO:0000256" key="4">
    <source>
        <dbReference type="ARBA" id="ARBA00022692"/>
    </source>
</evidence>
<dbReference type="CDD" id="cd03244">
    <property type="entry name" value="ABCC_MRP_domain2"/>
    <property type="match status" value="1"/>
</dbReference>
<feature type="domain" description="ABC transporter" evidence="13">
    <location>
        <begin position="1365"/>
        <end position="1612"/>
    </location>
</feature>
<dbReference type="SUPFAM" id="SSF52540">
    <property type="entry name" value="P-loop containing nucleoside triphosphate hydrolases"/>
    <property type="match status" value="2"/>
</dbReference>
<feature type="transmembrane region" description="Helical" evidence="12">
    <location>
        <begin position="217"/>
        <end position="236"/>
    </location>
</feature>
<dbReference type="InterPro" id="IPR027417">
    <property type="entry name" value="P-loop_NTPase"/>
</dbReference>
<feature type="transmembrane region" description="Helical" evidence="12">
    <location>
        <begin position="491"/>
        <end position="510"/>
    </location>
</feature>
<evidence type="ECO:0000256" key="3">
    <source>
        <dbReference type="ARBA" id="ARBA00022448"/>
    </source>
</evidence>
<proteinExistence type="predicted"/>
<feature type="transmembrane region" description="Helical" evidence="12">
    <location>
        <begin position="1159"/>
        <end position="1180"/>
    </location>
</feature>
<dbReference type="PANTHER" id="PTHR24223">
    <property type="entry name" value="ATP-BINDING CASSETTE SUB-FAMILY C"/>
    <property type="match status" value="1"/>
</dbReference>
<dbReference type="GO" id="GO:0016887">
    <property type="term" value="F:ATP hydrolysis activity"/>
    <property type="evidence" value="ECO:0007669"/>
    <property type="project" value="InterPro"/>
</dbReference>
<keyword evidence="7" id="KW-0067">ATP-binding</keyword>
<protein>
    <recommendedName>
        <fullName evidence="17">P-loop containing nucleoside triphosphate hydrolase protein</fullName>
    </recommendedName>
</protein>
<feature type="domain" description="ABC transmembrane type-1" evidence="14">
    <location>
        <begin position="329"/>
        <end position="634"/>
    </location>
</feature>
<dbReference type="Pfam" id="PF00005">
    <property type="entry name" value="ABC_tran"/>
    <property type="match status" value="2"/>
</dbReference>
<dbReference type="SMART" id="SM00382">
    <property type="entry name" value="AAA"/>
    <property type="match status" value="2"/>
</dbReference>
<evidence type="ECO:0000313" key="16">
    <source>
        <dbReference type="Proteomes" id="UP000276215"/>
    </source>
</evidence>
<feature type="region of interest" description="Disordered" evidence="11">
    <location>
        <begin position="943"/>
        <end position="972"/>
    </location>
</feature>
<feature type="transmembrane region" description="Helical" evidence="12">
    <location>
        <begin position="1277"/>
        <end position="1295"/>
    </location>
</feature>
<evidence type="ECO:0000256" key="10">
    <source>
        <dbReference type="ARBA" id="ARBA00023180"/>
    </source>
</evidence>
<comment type="subcellular location">
    <subcellularLocation>
        <location evidence="2">Endomembrane system</location>
    </subcellularLocation>
    <subcellularLocation>
        <location evidence="1">Membrane</location>
        <topology evidence="1">Multi-pass membrane protein</topology>
    </subcellularLocation>
</comment>
<dbReference type="InterPro" id="IPR003439">
    <property type="entry name" value="ABC_transporter-like_ATP-bd"/>
</dbReference>
<feature type="compositionally biased region" description="Basic and acidic residues" evidence="11">
    <location>
        <begin position="422"/>
        <end position="436"/>
    </location>
</feature>
<feature type="transmembrane region" description="Helical" evidence="12">
    <location>
        <begin position="326"/>
        <end position="347"/>
    </location>
</feature>
<evidence type="ECO:0000259" key="13">
    <source>
        <dbReference type="PROSITE" id="PS50893"/>
    </source>
</evidence>
<dbReference type="PANTHER" id="PTHR24223:SF353">
    <property type="entry name" value="ABC TRANSPORTER ATP-BINDING PROTEIN_PERMEASE VMR1-RELATED"/>
    <property type="match status" value="1"/>
</dbReference>
<evidence type="ECO:0000256" key="7">
    <source>
        <dbReference type="ARBA" id="ARBA00022840"/>
    </source>
</evidence>
<dbReference type="EMBL" id="ML120352">
    <property type="protein sequence ID" value="RPB05733.1"/>
    <property type="molecule type" value="Genomic_DNA"/>
</dbReference>
<evidence type="ECO:0000256" key="6">
    <source>
        <dbReference type="ARBA" id="ARBA00022741"/>
    </source>
</evidence>
<feature type="domain" description="ABC transmembrane type-1" evidence="14">
    <location>
        <begin position="1001"/>
        <end position="1325"/>
    </location>
</feature>
<feature type="transmembrane region" description="Helical" evidence="12">
    <location>
        <begin position="570"/>
        <end position="593"/>
    </location>
</feature>
<dbReference type="FunFam" id="3.40.50.300:FF:000565">
    <property type="entry name" value="ABC bile acid transporter"/>
    <property type="match status" value="1"/>
</dbReference>
<keyword evidence="3" id="KW-0813">Transport</keyword>
<evidence type="ECO:0008006" key="17">
    <source>
        <dbReference type="Google" id="ProtNLM"/>
    </source>
</evidence>
<evidence type="ECO:0000259" key="14">
    <source>
        <dbReference type="PROSITE" id="PS50929"/>
    </source>
</evidence>
<dbReference type="InterPro" id="IPR050173">
    <property type="entry name" value="ABC_transporter_C-like"/>
</dbReference>
<evidence type="ECO:0000313" key="15">
    <source>
        <dbReference type="EMBL" id="RPB05733.1"/>
    </source>
</evidence>
<feature type="transmembrane region" description="Helical" evidence="12">
    <location>
        <begin position="997"/>
        <end position="1021"/>
    </location>
</feature>
<keyword evidence="10" id="KW-0325">Glycoprotein</keyword>
<dbReference type="InterPro" id="IPR003593">
    <property type="entry name" value="AAA+_ATPase"/>
</dbReference>
<feature type="region of interest" description="Disordered" evidence="11">
    <location>
        <begin position="416"/>
        <end position="438"/>
    </location>
</feature>
<evidence type="ECO:0000256" key="8">
    <source>
        <dbReference type="ARBA" id="ARBA00022989"/>
    </source>
</evidence>
<evidence type="ECO:0000256" key="1">
    <source>
        <dbReference type="ARBA" id="ARBA00004141"/>
    </source>
</evidence>
<evidence type="ECO:0000256" key="5">
    <source>
        <dbReference type="ARBA" id="ARBA00022737"/>
    </source>
</evidence>
<reference evidence="15 16" key="1">
    <citation type="journal article" date="2018" name="Nat. Ecol. Evol.">
        <title>Pezizomycetes genomes reveal the molecular basis of ectomycorrhizal truffle lifestyle.</title>
        <authorList>
            <person name="Murat C."/>
            <person name="Payen T."/>
            <person name="Noel B."/>
            <person name="Kuo A."/>
            <person name="Morin E."/>
            <person name="Chen J."/>
            <person name="Kohler A."/>
            <person name="Krizsan K."/>
            <person name="Balestrini R."/>
            <person name="Da Silva C."/>
            <person name="Montanini B."/>
            <person name="Hainaut M."/>
            <person name="Levati E."/>
            <person name="Barry K.W."/>
            <person name="Belfiori B."/>
            <person name="Cichocki N."/>
            <person name="Clum A."/>
            <person name="Dockter R.B."/>
            <person name="Fauchery L."/>
            <person name="Guy J."/>
            <person name="Iotti M."/>
            <person name="Le Tacon F."/>
            <person name="Lindquist E.A."/>
            <person name="Lipzen A."/>
            <person name="Malagnac F."/>
            <person name="Mello A."/>
            <person name="Molinier V."/>
            <person name="Miyauchi S."/>
            <person name="Poulain J."/>
            <person name="Riccioni C."/>
            <person name="Rubini A."/>
            <person name="Sitrit Y."/>
            <person name="Splivallo R."/>
            <person name="Traeger S."/>
            <person name="Wang M."/>
            <person name="Zifcakova L."/>
            <person name="Wipf D."/>
            <person name="Zambonelli A."/>
            <person name="Paolocci F."/>
            <person name="Nowrousian M."/>
            <person name="Ottonello S."/>
            <person name="Baldrian P."/>
            <person name="Spatafora J.W."/>
            <person name="Henrissat B."/>
            <person name="Nagy L.G."/>
            <person name="Aury J.M."/>
            <person name="Wincker P."/>
            <person name="Grigoriev I.V."/>
            <person name="Bonfante P."/>
            <person name="Martin F.M."/>
        </authorList>
    </citation>
    <scope>NUCLEOTIDE SEQUENCE [LARGE SCALE GENOMIC DNA]</scope>
    <source>
        <strain evidence="15 16">120613-1</strain>
    </source>
</reference>
<keyword evidence="9 12" id="KW-0472">Membrane</keyword>
<feature type="transmembrane region" description="Helical" evidence="12">
    <location>
        <begin position="151"/>
        <end position="171"/>
    </location>
</feature>
<dbReference type="OrthoDB" id="6500128at2759"/>
<dbReference type="SUPFAM" id="SSF90123">
    <property type="entry name" value="ABC transporter transmembrane region"/>
    <property type="match status" value="2"/>
</dbReference>
<feature type="compositionally biased region" description="Basic and acidic residues" evidence="11">
    <location>
        <begin position="958"/>
        <end position="972"/>
    </location>
</feature>
<evidence type="ECO:0000256" key="2">
    <source>
        <dbReference type="ARBA" id="ARBA00004308"/>
    </source>
</evidence>
<feature type="transmembrane region" description="Helical" evidence="12">
    <location>
        <begin position="359"/>
        <end position="378"/>
    </location>
</feature>
<gene>
    <name evidence="15" type="ORF">L873DRAFT_1661474</name>
</gene>
<dbReference type="FunFam" id="3.40.50.300:FF:000825">
    <property type="entry name" value="ABC bile acid transporter"/>
    <property type="match status" value="1"/>
</dbReference>
<dbReference type="FunFam" id="1.20.1560.10:FF:000054">
    <property type="entry name" value="ABC bile acid transporter"/>
    <property type="match status" value="1"/>
</dbReference>
<name>A0A3N4K5R6_9PEZI</name>
<feature type="transmembrane region" description="Helical" evidence="12">
    <location>
        <begin position="1186"/>
        <end position="1206"/>
    </location>
</feature>
<organism evidence="15 16">
    <name type="scientific">Choiromyces venosus 120613-1</name>
    <dbReference type="NCBI Taxonomy" id="1336337"/>
    <lineage>
        <taxon>Eukaryota</taxon>
        <taxon>Fungi</taxon>
        <taxon>Dikarya</taxon>
        <taxon>Ascomycota</taxon>
        <taxon>Pezizomycotina</taxon>
        <taxon>Pezizomycetes</taxon>
        <taxon>Pezizales</taxon>
        <taxon>Tuberaceae</taxon>
        <taxon>Choiromyces</taxon>
    </lineage>
</organism>
<dbReference type="GO" id="GO:0000329">
    <property type="term" value="C:fungal-type vacuole membrane"/>
    <property type="evidence" value="ECO:0007669"/>
    <property type="project" value="UniProtKB-ARBA"/>
</dbReference>
<dbReference type="GO" id="GO:0012505">
    <property type="term" value="C:endomembrane system"/>
    <property type="evidence" value="ECO:0007669"/>
    <property type="project" value="UniProtKB-SubCell"/>
</dbReference>
<dbReference type="CDD" id="cd18604">
    <property type="entry name" value="ABC_6TM_VMR1_D2_like"/>
    <property type="match status" value="1"/>
</dbReference>
<dbReference type="GO" id="GO:0140359">
    <property type="term" value="F:ABC-type transporter activity"/>
    <property type="evidence" value="ECO:0007669"/>
    <property type="project" value="InterPro"/>
</dbReference>
<accession>A0A3N4K5R6</accession>
<feature type="transmembrane region" description="Helical" evidence="12">
    <location>
        <begin position="1301"/>
        <end position="1320"/>
    </location>
</feature>
<dbReference type="GO" id="GO:0005524">
    <property type="term" value="F:ATP binding"/>
    <property type="evidence" value="ECO:0007669"/>
    <property type="project" value="UniProtKB-KW"/>
</dbReference>
<keyword evidence="8 12" id="KW-1133">Transmembrane helix</keyword>
<dbReference type="STRING" id="1336337.A0A3N4K5R6"/>
<feature type="transmembrane region" description="Helical" evidence="12">
    <location>
        <begin position="183"/>
        <end position="205"/>
    </location>
</feature>
<dbReference type="Pfam" id="PF00664">
    <property type="entry name" value="ABC_membrane"/>
    <property type="match status" value="2"/>
</dbReference>
<dbReference type="Gene3D" id="1.20.1560.10">
    <property type="entry name" value="ABC transporter type 1, transmembrane domain"/>
    <property type="match status" value="2"/>
</dbReference>
<feature type="domain" description="ABC transporter" evidence="13">
    <location>
        <begin position="670"/>
        <end position="920"/>
    </location>
</feature>
<keyword evidence="5" id="KW-0677">Repeat</keyword>
<feature type="transmembrane region" description="Helical" evidence="12">
    <location>
        <begin position="1084"/>
        <end position="1104"/>
    </location>
</feature>
<dbReference type="PROSITE" id="PS00211">
    <property type="entry name" value="ABC_TRANSPORTER_1"/>
    <property type="match status" value="2"/>
</dbReference>
<keyword evidence="4 12" id="KW-0812">Transmembrane</keyword>
<dbReference type="InterPro" id="IPR011527">
    <property type="entry name" value="ABC1_TM_dom"/>
</dbReference>
<feature type="transmembrane region" description="Helical" evidence="12">
    <location>
        <begin position="463"/>
        <end position="485"/>
    </location>
</feature>
<keyword evidence="6" id="KW-0547">Nucleotide-binding</keyword>
<evidence type="ECO:0000256" key="11">
    <source>
        <dbReference type="SAM" id="MobiDB-lite"/>
    </source>
</evidence>
<dbReference type="CDD" id="cd18596">
    <property type="entry name" value="ABC_6TM_VMR1_D1_like"/>
    <property type="match status" value="1"/>
</dbReference>
<dbReference type="Gene3D" id="3.40.50.300">
    <property type="entry name" value="P-loop containing nucleotide triphosphate hydrolases"/>
    <property type="match status" value="2"/>
</dbReference>
<dbReference type="InterPro" id="IPR036640">
    <property type="entry name" value="ABC1_TM_sf"/>
</dbReference>
<dbReference type="Proteomes" id="UP000276215">
    <property type="component" value="Unassembled WGS sequence"/>
</dbReference>
<feature type="transmembrane region" description="Helical" evidence="12">
    <location>
        <begin position="24"/>
        <end position="46"/>
    </location>
</feature>
<dbReference type="CDD" id="cd03250">
    <property type="entry name" value="ABCC_MRP_domain1"/>
    <property type="match status" value="1"/>
</dbReference>
<sequence>MHFLQCKAPHWRGDDFTLCIRRDFVQFLLPLTLIGISLFWLLSSVIPKKVKSWRSKKYRQLPAYDNAFGVPTNNSDDDEDTDEDDDEFAEHLSLRHTISKATEHEVKIDKPHGEIALVVCEELAILGLLGISIIDVAMNTKAIGHIEGLSLIANMIIWTYIFVLATLRLVFSGSLSYDLPPLWYHTSFLYMFNFLLIAVTFRSALIHPESTASQALAITRFALVSVLCIIAVTSRAGNKAVTQEIMDGLEPSQEPLASLFSLASFSWIDPLIWKGYWKPFELPDVWNLRNDDIAVTVLSTYRQTKKAHMLAWTLVKHFKRELAIQAAWAVFYSMFTFAPTLLLRIILQYVKSPKDTPKNVAWLFVVLFFVTAAIQAIGSGQALYIGRRICIRLHAVIVGEIYAKTLRRRAAAGADRALGPKGKSDGKKDSEGKTIETEDNGEQANAGAVINLMSVDSFKVAEVCAYLHFLFAGVPVQVVIAVILLYQILGWSSIAGIVVMFFLLPINYFISSRFSKIQKKIMAATDERIHTTNEVLQNIRIIKFFAWEARFAQVVDQSRSAELVQLRNRYILWAIAATSWYGSPIIITFLSFFCYTVIEGKTLDAPIAFTALSLFNVLRVPLDQLADMVTNVLQTKVSIDRVEEYLSEEETEKYHQLKQPDEVDPDAPLIGFKDATFSWGNNKQIKNKGMGSAFQLQDLNIEFAPGYLSIIAGPTGSGKTSLLMALLGEMTHIKGSVYLPGAHSREDLVPDPATGLTESVAYCAQQAWLVNNTIKNNILFASPYDEERYHAVLIACSLERDLQILDHGDETEVGEKGITLSGGQKQRISLARALYSNSRHILLDDCLSAVDSHTSKWIYDYCIMGPLMTGRTCILVTHNVALCVPEAKHVVVLDNGRVIMQGSPDTVVASGALGNDELLKSGIRSKPHSRMPSRVPSYIGETPMNGKAPMSSLAKPNADGDKPAAKKKDKISGEETKALGSVDWRVYYLYLRSMGPWWYWIIVVVTFLAQQVGSIGTAVWIREWALRYESAESSGLSVNARNAPVSSIGYSGSCFSSGSCVWPLSYNSSPESIATANNTDDINLVYYLGIYALIGFAYTFVSFFREAVVFYGSLVASKNIHNQLLYNIMRAKFRFFDSTPLGRIINRFSKDMEAVDQEVAPVALGMIHSLASVVGITILISFITPGFLGAAGVIALLYWLIGAFYLRASRDLKRLESVQRSPLYQHFGETLSGISTIRAYGDERRFVRDNLSKIDNHHRPFFYLWACNRWLSFRVDIAGAMVSFFAGAFVVLSVGKIDAGLAGLSLTYAITFTDNILWLVRLYAMNEQNMNSVERVREYLEVDQEAADLIPDNRPPSTWPEKGGVAFENYSTRYRPDLDLVLKNVTFNIKPLEKVGIVGRTGAGKSSLALALFRSLEAETGKIVIDGIDISTIGLQDLRQSITMVPQDPTLFTGTIRSNLDPFGVYTDGEIFKALKRVQLINEEPEVAAPVAGDDSTLNKNVFLDLQSPVAESGNNLSQGQKQLLCLARALLKDPVVLLMDEATASIDYSTDTKIQATIRELKSTTITIAHRLNSIIFYDKVLILDHGKVKEFDHPHNLLQKKDSIFREMCESSGELGVLEEMAKKAFMGTGTLIETMDDDSSDPDPNVVVI</sequence>
<evidence type="ECO:0000256" key="9">
    <source>
        <dbReference type="ARBA" id="ARBA00023136"/>
    </source>
</evidence>
<keyword evidence="16" id="KW-1185">Reference proteome</keyword>
<dbReference type="PROSITE" id="PS50893">
    <property type="entry name" value="ABC_TRANSPORTER_2"/>
    <property type="match status" value="2"/>
</dbReference>